<feature type="compositionally biased region" description="Acidic residues" evidence="3">
    <location>
        <begin position="627"/>
        <end position="642"/>
    </location>
</feature>
<dbReference type="InterPro" id="IPR029058">
    <property type="entry name" value="AB_hydrolase_fold"/>
</dbReference>
<reference evidence="6" key="1">
    <citation type="submission" date="2020-05" db="UniProtKB">
        <authorList>
            <consortium name="EnsemblMetazoa"/>
        </authorList>
    </citation>
    <scope>IDENTIFICATION</scope>
    <source>
        <strain evidence="6">Aabys</strain>
    </source>
</reference>
<dbReference type="PANTHER" id="PTHR43142">
    <property type="entry name" value="CARBOXYLIC ESTER HYDROLASE"/>
    <property type="match status" value="1"/>
</dbReference>
<keyword evidence="1" id="KW-1015">Disulfide bond</keyword>
<dbReference type="RefSeq" id="XP_011296425.1">
    <property type="nucleotide sequence ID" value="XM_011298123.2"/>
</dbReference>
<dbReference type="SUPFAM" id="SSF53474">
    <property type="entry name" value="alpha/beta-Hydrolases"/>
    <property type="match status" value="1"/>
</dbReference>
<dbReference type="eggNOG" id="KOG1516">
    <property type="taxonomic scope" value="Eukaryota"/>
</dbReference>
<keyword evidence="4" id="KW-0732">Signal</keyword>
<organism evidence="6">
    <name type="scientific">Musca domestica</name>
    <name type="common">House fly</name>
    <dbReference type="NCBI Taxonomy" id="7370"/>
    <lineage>
        <taxon>Eukaryota</taxon>
        <taxon>Metazoa</taxon>
        <taxon>Ecdysozoa</taxon>
        <taxon>Arthropoda</taxon>
        <taxon>Hexapoda</taxon>
        <taxon>Insecta</taxon>
        <taxon>Pterygota</taxon>
        <taxon>Neoptera</taxon>
        <taxon>Endopterygota</taxon>
        <taxon>Diptera</taxon>
        <taxon>Brachycera</taxon>
        <taxon>Muscomorpha</taxon>
        <taxon>Muscoidea</taxon>
        <taxon>Muscidae</taxon>
        <taxon>Musca</taxon>
    </lineage>
</organism>
<evidence type="ECO:0000256" key="4">
    <source>
        <dbReference type="SAM" id="SignalP"/>
    </source>
</evidence>
<dbReference type="VEuPathDB" id="VectorBase:MDOMA2_007554"/>
<reference evidence="8" key="2">
    <citation type="submission" date="2025-04" db="UniProtKB">
        <authorList>
            <consortium name="RefSeq"/>
        </authorList>
    </citation>
    <scope>IDENTIFICATION</scope>
    <source>
        <strain evidence="8">Aabys</strain>
    </source>
</reference>
<keyword evidence="7" id="KW-1185">Reference proteome</keyword>
<evidence type="ECO:0000259" key="5">
    <source>
        <dbReference type="Pfam" id="PF00135"/>
    </source>
</evidence>
<evidence type="ECO:0000256" key="1">
    <source>
        <dbReference type="ARBA" id="ARBA00023157"/>
    </source>
</evidence>
<dbReference type="Proteomes" id="UP001652621">
    <property type="component" value="Unplaced"/>
</dbReference>
<evidence type="ECO:0000313" key="7">
    <source>
        <dbReference type="Proteomes" id="UP001652621"/>
    </source>
</evidence>
<dbReference type="Pfam" id="PF00135">
    <property type="entry name" value="COesterase"/>
    <property type="match status" value="1"/>
</dbReference>
<dbReference type="KEGG" id="mde:105262574"/>
<dbReference type="AlphaFoldDB" id="A0A1I8NJY5"/>
<dbReference type="EnsemblMetazoa" id="MDOA016383-RA">
    <property type="protein sequence ID" value="MDOA016383-PA"/>
    <property type="gene ID" value="MDOA016383"/>
</dbReference>
<gene>
    <name evidence="6" type="primary">105262574</name>
    <name evidence="8" type="synonym">LOC105262574</name>
</gene>
<feature type="domain" description="Carboxylesterase type B" evidence="5">
    <location>
        <begin position="79"/>
        <end position="588"/>
    </location>
</feature>
<accession>A0A1I8NJY5</accession>
<feature type="chain" id="PRO_5044561901" evidence="4">
    <location>
        <begin position="20"/>
        <end position="662"/>
    </location>
</feature>
<feature type="region of interest" description="Disordered" evidence="3">
    <location>
        <begin position="24"/>
        <end position="63"/>
    </location>
</feature>
<evidence type="ECO:0000313" key="6">
    <source>
        <dbReference type="EnsemblMetazoa" id="MDOA016383-PA"/>
    </source>
</evidence>
<dbReference type="InterPro" id="IPR002018">
    <property type="entry name" value="CarbesteraseB"/>
</dbReference>
<dbReference type="OrthoDB" id="3200163at2759"/>
<proteinExistence type="predicted"/>
<dbReference type="Gene3D" id="3.40.50.1820">
    <property type="entry name" value="alpha/beta hydrolase"/>
    <property type="match status" value="1"/>
</dbReference>
<dbReference type="VEuPathDB" id="VectorBase:MDOA016383"/>
<feature type="signal peptide" evidence="4">
    <location>
        <begin position="1"/>
        <end position="19"/>
    </location>
</feature>
<dbReference type="STRING" id="7370.A0A1I8NJY5"/>
<name>A0A1I8NJY5_MUSDO</name>
<dbReference type="GeneID" id="105262574"/>
<evidence type="ECO:0000313" key="8">
    <source>
        <dbReference type="RefSeq" id="XP_011296425.1"/>
    </source>
</evidence>
<evidence type="ECO:0000256" key="3">
    <source>
        <dbReference type="SAM" id="MobiDB-lite"/>
    </source>
</evidence>
<feature type="region of interest" description="Disordered" evidence="3">
    <location>
        <begin position="626"/>
        <end position="650"/>
    </location>
</feature>
<protein>
    <submittedName>
        <fullName evidence="8">Glutactin</fullName>
    </submittedName>
</protein>
<dbReference type="PANTHER" id="PTHR43142:SF12">
    <property type="entry name" value="CARBOXYLESTERASE TYPE B DOMAIN-CONTAINING PROTEIN-RELATED"/>
    <property type="match status" value="1"/>
</dbReference>
<keyword evidence="2" id="KW-0325">Glycoprotein</keyword>
<sequence>MRITYLILLILIVGVVASAAQQQNKKRKAGVTQARQQKQKKPINRINENKKPAGMRNKKVKPVQKKNKKVFVNHIIPGLGAVRGRTVKTEWTGQDMIQFFDIPYATGSSGALRFRPAKPMQPWSGTLKAERPFGGCPALDDEADYNALLEKNVEVEDCLRLTITTKSFKSIAPVMVYIHGDFLYDGNTLDAPPGYLLEEDIVLVTVRYRLGPFGFLSTMSDDIPGNAAVSDVILALKWIQNHIASFGGDPDRITLFGQAGGAALINVLTMSPAVPEGLFHRVIYQSGSSLSPAFITDNPLPAAKDIARIAGCKNVNKIESLNKCLRHLNTTELLEAFSVHGASKAGQGVGSSGAAQFVVGGPSGILPQFPAKLLTSGNFKAYPTMAGTPKHAGTYIMKDIFIDSFNETIVDDQFNATDYIKTIISETNGPDSSGAWLKYALEEVFSTRQLKNGSLYRLTPGLIDLCSTIAFKNPVLLAAQGNARKLPNSTFIYSFDYEGEFNRYGTIDDQTELPFELGVSLTDENLYLFPWPRYATVNSNRDLKIALRMVKLWTSFAATGKPSAPHMPEWPPMTGDAGPYIKLGKTVAIGSSYIDEFTAAVREYKMGYNIVNDDFFDFINELNREEHEDDMEEGDEEDEDGDESHGEARGGNIVLIAHRTKF</sequence>
<evidence type="ECO:0000256" key="2">
    <source>
        <dbReference type="ARBA" id="ARBA00023180"/>
    </source>
</evidence>